<comment type="caution">
    <text evidence="2">The sequence shown here is derived from an EMBL/GenBank/DDBJ whole genome shotgun (WGS) entry which is preliminary data.</text>
</comment>
<evidence type="ECO:0000313" key="3">
    <source>
        <dbReference type="Proteomes" id="UP001454036"/>
    </source>
</evidence>
<dbReference type="Proteomes" id="UP001454036">
    <property type="component" value="Unassembled WGS sequence"/>
</dbReference>
<reference evidence="2 3" key="1">
    <citation type="submission" date="2024-01" db="EMBL/GenBank/DDBJ databases">
        <title>The complete chloroplast genome sequence of Lithospermum erythrorhizon: insights into the phylogenetic relationship among Boraginaceae species and the maternal lineages of purple gromwells.</title>
        <authorList>
            <person name="Okada T."/>
            <person name="Watanabe K."/>
        </authorList>
    </citation>
    <scope>NUCLEOTIDE SEQUENCE [LARGE SCALE GENOMIC DNA]</scope>
</reference>
<name>A0AAV3P2T4_LITER</name>
<accession>A0AAV3P2T4</accession>
<evidence type="ECO:0000313" key="2">
    <source>
        <dbReference type="EMBL" id="GAA0145885.1"/>
    </source>
</evidence>
<dbReference type="PANTHER" id="PTHR33437:SF2">
    <property type="entry name" value="OS06G0361200 PROTEIN"/>
    <property type="match status" value="1"/>
</dbReference>
<organism evidence="2 3">
    <name type="scientific">Lithospermum erythrorhizon</name>
    <name type="common">Purple gromwell</name>
    <name type="synonym">Lithospermum officinale var. erythrorhizon</name>
    <dbReference type="NCBI Taxonomy" id="34254"/>
    <lineage>
        <taxon>Eukaryota</taxon>
        <taxon>Viridiplantae</taxon>
        <taxon>Streptophyta</taxon>
        <taxon>Embryophyta</taxon>
        <taxon>Tracheophyta</taxon>
        <taxon>Spermatophyta</taxon>
        <taxon>Magnoliopsida</taxon>
        <taxon>eudicotyledons</taxon>
        <taxon>Gunneridae</taxon>
        <taxon>Pentapetalae</taxon>
        <taxon>asterids</taxon>
        <taxon>lamiids</taxon>
        <taxon>Boraginales</taxon>
        <taxon>Boraginaceae</taxon>
        <taxon>Boraginoideae</taxon>
        <taxon>Lithospermeae</taxon>
        <taxon>Lithospermum</taxon>
    </lineage>
</organism>
<dbReference type="EMBL" id="BAABME010000844">
    <property type="protein sequence ID" value="GAA0145885.1"/>
    <property type="molecule type" value="Genomic_DNA"/>
</dbReference>
<dbReference type="Pfam" id="PF03732">
    <property type="entry name" value="Retrotrans_gag"/>
    <property type="match status" value="1"/>
</dbReference>
<evidence type="ECO:0000259" key="1">
    <source>
        <dbReference type="Pfam" id="PF03732"/>
    </source>
</evidence>
<dbReference type="PANTHER" id="PTHR33437">
    <property type="entry name" value="OS06G0361200 PROTEIN"/>
    <property type="match status" value="1"/>
</dbReference>
<dbReference type="InterPro" id="IPR005162">
    <property type="entry name" value="Retrotrans_gag_dom"/>
</dbReference>
<feature type="domain" description="Retrotransposon gag" evidence="1">
    <location>
        <begin position="18"/>
        <end position="66"/>
    </location>
</feature>
<protein>
    <recommendedName>
        <fullName evidence="1">Retrotransposon gag domain-containing protein</fullName>
    </recommendedName>
</protein>
<keyword evidence="3" id="KW-1185">Reference proteome</keyword>
<proteinExistence type="predicted"/>
<gene>
    <name evidence="2" type="ORF">LIER_05965</name>
</gene>
<sequence>METCHNAGTSGDHMVKQFVRSLKGNAFEWYTELESDSIDSWAQLEGEFLNCFFSTRHTVSMVELTSAKKCHEEPAQTSTNGGES</sequence>
<dbReference type="AlphaFoldDB" id="A0AAV3P2T4"/>